<sequence>TIMGSQKAKLKMYIQDPRGAKMCFFHKETRVESSGFYQLGGARRVALQYRSQLRRLRNVMKMPLGHLPSDVF</sequence>
<gene>
    <name evidence="1" type="primary">Nfu_g_1_015960</name>
</gene>
<dbReference type="EMBL" id="HAEG01002283">
    <property type="protein sequence ID" value="SBR66955.1"/>
    <property type="molecule type" value="Transcribed_RNA"/>
</dbReference>
<dbReference type="AlphaFoldDB" id="A0A1A8ND01"/>
<organism evidence="1">
    <name type="scientific">Nothobranchius pienaari</name>
    <dbReference type="NCBI Taxonomy" id="704102"/>
    <lineage>
        <taxon>Eukaryota</taxon>
        <taxon>Metazoa</taxon>
        <taxon>Chordata</taxon>
        <taxon>Craniata</taxon>
        <taxon>Vertebrata</taxon>
        <taxon>Euteleostomi</taxon>
        <taxon>Actinopterygii</taxon>
        <taxon>Neopterygii</taxon>
        <taxon>Teleostei</taxon>
        <taxon>Neoteleostei</taxon>
        <taxon>Acanthomorphata</taxon>
        <taxon>Ovalentaria</taxon>
        <taxon>Atherinomorphae</taxon>
        <taxon>Cyprinodontiformes</taxon>
        <taxon>Nothobranchiidae</taxon>
        <taxon>Nothobranchius</taxon>
    </lineage>
</organism>
<proteinExistence type="predicted"/>
<reference evidence="1" key="1">
    <citation type="submission" date="2016-05" db="EMBL/GenBank/DDBJ databases">
        <authorList>
            <person name="Lavstsen T."/>
            <person name="Jespersen J.S."/>
        </authorList>
    </citation>
    <scope>NUCLEOTIDE SEQUENCE</scope>
    <source>
        <tissue evidence="1">Brain</tissue>
    </source>
</reference>
<feature type="non-terminal residue" evidence="1">
    <location>
        <position position="1"/>
    </location>
</feature>
<name>A0A1A8ND01_9TELE</name>
<protein>
    <submittedName>
        <fullName evidence="1">Uncharacterized protein</fullName>
    </submittedName>
</protein>
<evidence type="ECO:0000313" key="1">
    <source>
        <dbReference type="EMBL" id="SBR66955.1"/>
    </source>
</evidence>
<accession>A0A1A8ND01</accession>
<feature type="non-terminal residue" evidence="1">
    <location>
        <position position="72"/>
    </location>
</feature>
<reference evidence="1" key="2">
    <citation type="submission" date="2016-06" db="EMBL/GenBank/DDBJ databases">
        <title>The genome of a short-lived fish provides insights into sex chromosome evolution and the genetic control of aging.</title>
        <authorList>
            <person name="Reichwald K."/>
            <person name="Felder M."/>
            <person name="Petzold A."/>
            <person name="Koch P."/>
            <person name="Groth M."/>
            <person name="Platzer M."/>
        </authorList>
    </citation>
    <scope>NUCLEOTIDE SEQUENCE</scope>
    <source>
        <tissue evidence="1">Brain</tissue>
    </source>
</reference>